<keyword evidence="7" id="KW-1185">Reference proteome</keyword>
<dbReference type="EMBL" id="FOLE01000001">
    <property type="protein sequence ID" value="SFB75494.1"/>
    <property type="molecule type" value="Genomic_DNA"/>
</dbReference>
<dbReference type="CDD" id="cd03220">
    <property type="entry name" value="ABC_KpsT_Wzt"/>
    <property type="match status" value="1"/>
</dbReference>
<dbReference type="GO" id="GO:0016887">
    <property type="term" value="F:ATP hydrolysis activity"/>
    <property type="evidence" value="ECO:0007669"/>
    <property type="project" value="InterPro"/>
</dbReference>
<dbReference type="GO" id="GO:0140359">
    <property type="term" value="F:ABC-type transporter activity"/>
    <property type="evidence" value="ECO:0007669"/>
    <property type="project" value="InterPro"/>
</dbReference>
<reference evidence="6 7" key="1">
    <citation type="submission" date="2016-10" db="EMBL/GenBank/DDBJ databases">
        <authorList>
            <person name="de Groot N.N."/>
        </authorList>
    </citation>
    <scope>NUCLEOTIDE SEQUENCE [LARGE SCALE GENOMIC DNA]</scope>
    <source>
        <strain evidence="6 7">DSM 6793</strain>
    </source>
</reference>
<evidence type="ECO:0000256" key="1">
    <source>
        <dbReference type="ARBA" id="ARBA00005417"/>
    </source>
</evidence>
<sequence>MSNTVIRVEQVAKQYRLGEVGSGTLQEDFKRWWDKLRGNNTHDALTAADSREGELVWALQDINFEIKQGEAVGVVGRNGAGKSTLLKILSRVTAPTSGQIKVKGRIASLLEVGTGFHPDLTGRENIFLNGAILGMTKHEIRSKFDEIVAFSGVEKYIDTPVKRYSSGMYVRLAFAVAAHLEPEILIIDEVLAVGDSVFQQKCIDKMTDVCNSGRTILFVSHNMVSVQNLCTRGIFLAGGKLLADDNIGAIIDLYTNTNGSLQAASAEIDLTGIPRKGYAGHLRFRKISFPSNGFEFGEPIKFNIQLDTFDKDYAVDLDFGINIKDKNYANIIHCSNRFINKNFDHSSDNQIYSFEIANNLKPGIYLVTLFLRSRDVIQDWLQEILQIEIYEGNPYGYRDSYQIQGLTFPLFSIEQNEIPNM</sequence>
<dbReference type="InterPro" id="IPR050683">
    <property type="entry name" value="Bact_Polysacc_Export_ATP-bd"/>
</dbReference>
<dbReference type="InterPro" id="IPR027417">
    <property type="entry name" value="P-loop_NTPase"/>
</dbReference>
<dbReference type="InterPro" id="IPR015860">
    <property type="entry name" value="ABC_transpr_TagH-like"/>
</dbReference>
<evidence type="ECO:0000256" key="2">
    <source>
        <dbReference type="ARBA" id="ARBA00022448"/>
    </source>
</evidence>
<dbReference type="SMART" id="SM00382">
    <property type="entry name" value="AAA"/>
    <property type="match status" value="1"/>
</dbReference>
<feature type="domain" description="ABC transporter" evidence="5">
    <location>
        <begin position="36"/>
        <end position="263"/>
    </location>
</feature>
<accession>A0A1I1DKX8</accession>
<dbReference type="Gene3D" id="2.70.50.60">
    <property type="entry name" value="abc- transporter (atp binding component) like domain"/>
    <property type="match status" value="1"/>
</dbReference>
<dbReference type="Proteomes" id="UP000199514">
    <property type="component" value="Unassembled WGS sequence"/>
</dbReference>
<evidence type="ECO:0000313" key="7">
    <source>
        <dbReference type="Proteomes" id="UP000199514"/>
    </source>
</evidence>
<keyword evidence="3" id="KW-0547">Nucleotide-binding</keyword>
<dbReference type="PANTHER" id="PTHR46743">
    <property type="entry name" value="TEICHOIC ACIDS EXPORT ATP-BINDING PROTEIN TAGH"/>
    <property type="match status" value="1"/>
</dbReference>
<dbReference type="STRING" id="927664.SAMN05421780_101291"/>
<protein>
    <submittedName>
        <fullName evidence="6">Lipopolysaccharide transport system ATP-binding protein</fullName>
    </submittedName>
</protein>
<dbReference type="Pfam" id="PF14524">
    <property type="entry name" value="Wzt_C"/>
    <property type="match status" value="1"/>
</dbReference>
<dbReference type="OrthoDB" id="9785229at2"/>
<proteinExistence type="inferred from homology"/>
<dbReference type="GO" id="GO:0016020">
    <property type="term" value="C:membrane"/>
    <property type="evidence" value="ECO:0007669"/>
    <property type="project" value="InterPro"/>
</dbReference>
<dbReference type="RefSeq" id="WP_091506119.1">
    <property type="nucleotide sequence ID" value="NZ_FOLE01000001.1"/>
</dbReference>
<dbReference type="SUPFAM" id="SSF52540">
    <property type="entry name" value="P-loop containing nucleoside triphosphate hydrolases"/>
    <property type="match status" value="1"/>
</dbReference>
<comment type="similarity">
    <text evidence="1">Belongs to the ABC transporter superfamily.</text>
</comment>
<dbReference type="AlphaFoldDB" id="A0A1I1DKX8"/>
<organism evidence="6 7">
    <name type="scientific">Flexibacter flexilis DSM 6793</name>
    <dbReference type="NCBI Taxonomy" id="927664"/>
    <lineage>
        <taxon>Bacteria</taxon>
        <taxon>Pseudomonadati</taxon>
        <taxon>Bacteroidota</taxon>
        <taxon>Cytophagia</taxon>
        <taxon>Cytophagales</taxon>
        <taxon>Flexibacteraceae</taxon>
        <taxon>Flexibacter</taxon>
    </lineage>
</organism>
<dbReference type="InterPro" id="IPR003593">
    <property type="entry name" value="AAA+_ATPase"/>
</dbReference>
<dbReference type="PROSITE" id="PS50893">
    <property type="entry name" value="ABC_TRANSPORTER_2"/>
    <property type="match status" value="1"/>
</dbReference>
<dbReference type="Pfam" id="PF00005">
    <property type="entry name" value="ABC_tran"/>
    <property type="match status" value="1"/>
</dbReference>
<name>A0A1I1DKX8_9BACT</name>
<evidence type="ECO:0000313" key="6">
    <source>
        <dbReference type="EMBL" id="SFB75494.1"/>
    </source>
</evidence>
<dbReference type="CDD" id="cd10147">
    <property type="entry name" value="Wzt_C-like"/>
    <property type="match status" value="1"/>
</dbReference>
<keyword evidence="4 6" id="KW-0067">ATP-binding</keyword>
<dbReference type="Gene3D" id="3.40.50.300">
    <property type="entry name" value="P-loop containing nucleotide triphosphate hydrolases"/>
    <property type="match status" value="1"/>
</dbReference>
<evidence type="ECO:0000259" key="5">
    <source>
        <dbReference type="PROSITE" id="PS50893"/>
    </source>
</evidence>
<dbReference type="PANTHER" id="PTHR46743:SF2">
    <property type="entry name" value="TEICHOIC ACIDS EXPORT ATP-BINDING PROTEIN TAGH"/>
    <property type="match status" value="1"/>
</dbReference>
<dbReference type="GO" id="GO:0005524">
    <property type="term" value="F:ATP binding"/>
    <property type="evidence" value="ECO:0007669"/>
    <property type="project" value="UniProtKB-KW"/>
</dbReference>
<keyword evidence="2" id="KW-0813">Transport</keyword>
<dbReference type="InterPro" id="IPR003439">
    <property type="entry name" value="ABC_transporter-like_ATP-bd"/>
</dbReference>
<evidence type="ECO:0000256" key="3">
    <source>
        <dbReference type="ARBA" id="ARBA00022741"/>
    </source>
</evidence>
<dbReference type="InterPro" id="IPR029439">
    <property type="entry name" value="Wzt_C"/>
</dbReference>
<gene>
    <name evidence="6" type="ORF">SAMN05421780_101291</name>
</gene>
<evidence type="ECO:0000256" key="4">
    <source>
        <dbReference type="ARBA" id="ARBA00022840"/>
    </source>
</evidence>